<comment type="caution">
    <text evidence="3">The sequence shown here is derived from an EMBL/GenBank/DDBJ whole genome shotgun (WGS) entry which is preliminary data.</text>
</comment>
<dbReference type="PANTHER" id="PTHR34580">
    <property type="match status" value="1"/>
</dbReference>
<protein>
    <submittedName>
        <fullName evidence="3">Putative DNA-binding transcriptional regulator YafY</fullName>
    </submittedName>
</protein>
<dbReference type="RefSeq" id="WP_121345861.1">
    <property type="nucleotide sequence ID" value="NZ_RBLG01000002.1"/>
</dbReference>
<dbReference type="InterPro" id="IPR026881">
    <property type="entry name" value="WYL_dom"/>
</dbReference>
<feature type="domain" description="WCX" evidence="2">
    <location>
        <begin position="216"/>
        <end position="293"/>
    </location>
</feature>
<gene>
    <name evidence="3" type="ORF">BC962_2043</name>
</gene>
<dbReference type="PROSITE" id="PS52050">
    <property type="entry name" value="WYL"/>
    <property type="match status" value="1"/>
</dbReference>
<dbReference type="AlphaFoldDB" id="A0A495PU88"/>
<feature type="domain" description="WYL" evidence="1">
    <location>
        <begin position="120"/>
        <end position="184"/>
    </location>
</feature>
<name>A0A495PU88_9FLAO</name>
<evidence type="ECO:0000313" key="3">
    <source>
        <dbReference type="EMBL" id="RKS53787.1"/>
    </source>
</evidence>
<evidence type="ECO:0000259" key="2">
    <source>
        <dbReference type="Pfam" id="PF25583"/>
    </source>
</evidence>
<keyword evidence="4" id="KW-1185">Reference proteome</keyword>
<dbReference type="InterPro" id="IPR057727">
    <property type="entry name" value="WCX_dom"/>
</dbReference>
<keyword evidence="3" id="KW-0238">DNA-binding</keyword>
<accession>A0A495PU88</accession>
<dbReference type="OrthoDB" id="43316at2"/>
<dbReference type="GO" id="GO:0003677">
    <property type="term" value="F:DNA binding"/>
    <property type="evidence" value="ECO:0007669"/>
    <property type="project" value="UniProtKB-KW"/>
</dbReference>
<proteinExistence type="predicted"/>
<dbReference type="Pfam" id="PF25583">
    <property type="entry name" value="WCX"/>
    <property type="match status" value="1"/>
</dbReference>
<dbReference type="EMBL" id="RBLG01000002">
    <property type="protein sequence ID" value="RKS53787.1"/>
    <property type="molecule type" value="Genomic_DNA"/>
</dbReference>
<dbReference type="InterPro" id="IPR051534">
    <property type="entry name" value="CBASS_pafABC_assoc_protein"/>
</dbReference>
<reference evidence="3 4" key="1">
    <citation type="submission" date="2018-10" db="EMBL/GenBank/DDBJ databases">
        <title>Genomic Encyclopedia of Archaeal and Bacterial Type Strains, Phase II (KMG-II): from individual species to whole genera.</title>
        <authorList>
            <person name="Goeker M."/>
        </authorList>
    </citation>
    <scope>NUCLEOTIDE SEQUENCE [LARGE SCALE GENOMIC DNA]</scope>
    <source>
        <strain evidence="3 4">DSM 19839</strain>
    </source>
</reference>
<sequence length="296" mass="35100">MSVRQTIKRHYKIISLLRLRAMSYEEVQEEMNMDPDSREENLMTSQRTFQRDILDIASIYGIEIESDRSQSKYYIKDDLEETHSQRLRENFEILNAIRLSKSLGNSLVFEERRSLGTQNMAGLLHAIQNSLKVKFDYHKFYDDTDSKREVMPIALKEARNRWYLIAKDVDNIIKNFALDRIVSLMITEIKFKPISYNVNQEFKDTFGIINGTNEKPVNVLLSFTPREGRYIESLPLHRSQKLISKDDKEYLFTYFIRPTYDFKMELLSYGDQVKVFEPKILQKEIREQLQSALNSY</sequence>
<evidence type="ECO:0000313" key="4">
    <source>
        <dbReference type="Proteomes" id="UP000276282"/>
    </source>
</evidence>
<dbReference type="PANTHER" id="PTHR34580:SF9">
    <property type="entry name" value="SLL5097 PROTEIN"/>
    <property type="match status" value="1"/>
</dbReference>
<evidence type="ECO:0000259" key="1">
    <source>
        <dbReference type="Pfam" id="PF13280"/>
    </source>
</evidence>
<dbReference type="Proteomes" id="UP000276282">
    <property type="component" value="Unassembled WGS sequence"/>
</dbReference>
<dbReference type="Pfam" id="PF13280">
    <property type="entry name" value="WYL"/>
    <property type="match status" value="1"/>
</dbReference>
<organism evidence="3 4">
    <name type="scientific">Gillisia mitskevichiae</name>
    <dbReference type="NCBI Taxonomy" id="270921"/>
    <lineage>
        <taxon>Bacteria</taxon>
        <taxon>Pseudomonadati</taxon>
        <taxon>Bacteroidota</taxon>
        <taxon>Flavobacteriia</taxon>
        <taxon>Flavobacteriales</taxon>
        <taxon>Flavobacteriaceae</taxon>
        <taxon>Gillisia</taxon>
    </lineage>
</organism>